<keyword evidence="2" id="KW-0560">Oxidoreductase</keyword>
<keyword evidence="7" id="KW-1185">Reference proteome</keyword>
<dbReference type="Pfam" id="PF07732">
    <property type="entry name" value="Cu-oxidase_3"/>
    <property type="match status" value="1"/>
</dbReference>
<accession>A0A1I1NI70</accession>
<protein>
    <submittedName>
        <fullName evidence="6">Multicopper oxidase</fullName>
    </submittedName>
</protein>
<feature type="domain" description="Plastocyanin-like" evidence="5">
    <location>
        <begin position="20"/>
        <end position="128"/>
    </location>
</feature>
<keyword evidence="1" id="KW-0479">Metal-binding</keyword>
<dbReference type="PANTHER" id="PTHR11709:SF394">
    <property type="entry name" value="FI03373P-RELATED"/>
    <property type="match status" value="1"/>
</dbReference>
<reference evidence="6 7" key="1">
    <citation type="submission" date="2016-10" db="EMBL/GenBank/DDBJ databases">
        <authorList>
            <person name="de Groot N.N."/>
        </authorList>
    </citation>
    <scope>NUCLEOTIDE SEQUENCE [LARGE SCALE GENOMIC DNA]</scope>
    <source>
        <strain evidence="6 7">CGMCC 1.7056</strain>
    </source>
</reference>
<dbReference type="EMBL" id="FOLB01000017">
    <property type="protein sequence ID" value="SFC97339.1"/>
    <property type="molecule type" value="Genomic_DNA"/>
</dbReference>
<name>A0A1I1NI70_9ACTN</name>
<dbReference type="GO" id="GO:0016491">
    <property type="term" value="F:oxidoreductase activity"/>
    <property type="evidence" value="ECO:0007669"/>
    <property type="project" value="UniProtKB-KW"/>
</dbReference>
<dbReference type="STRING" id="574651.SAMN04487968_11738"/>
<evidence type="ECO:0000256" key="3">
    <source>
        <dbReference type="ARBA" id="ARBA00023008"/>
    </source>
</evidence>
<organism evidence="6 7">
    <name type="scientific">Nocardioides terrae</name>
    <dbReference type="NCBI Taxonomy" id="574651"/>
    <lineage>
        <taxon>Bacteria</taxon>
        <taxon>Bacillati</taxon>
        <taxon>Actinomycetota</taxon>
        <taxon>Actinomycetes</taxon>
        <taxon>Propionibacteriales</taxon>
        <taxon>Nocardioidaceae</taxon>
        <taxon>Nocardioides</taxon>
    </lineage>
</organism>
<dbReference type="SUPFAM" id="SSF49503">
    <property type="entry name" value="Cupredoxins"/>
    <property type="match status" value="2"/>
</dbReference>
<evidence type="ECO:0000259" key="5">
    <source>
        <dbReference type="Pfam" id="PF07732"/>
    </source>
</evidence>
<keyword evidence="3" id="KW-0186">Copper</keyword>
<gene>
    <name evidence="6" type="ORF">SAMN04487968_11738</name>
</gene>
<dbReference type="InterPro" id="IPR011707">
    <property type="entry name" value="Cu-oxidase-like_N"/>
</dbReference>
<evidence type="ECO:0000313" key="6">
    <source>
        <dbReference type="EMBL" id="SFC97339.1"/>
    </source>
</evidence>
<dbReference type="InterPro" id="IPR008972">
    <property type="entry name" value="Cupredoxin"/>
</dbReference>
<dbReference type="Gene3D" id="2.60.40.420">
    <property type="entry name" value="Cupredoxins - blue copper proteins"/>
    <property type="match status" value="2"/>
</dbReference>
<dbReference type="GO" id="GO:0005507">
    <property type="term" value="F:copper ion binding"/>
    <property type="evidence" value="ECO:0007669"/>
    <property type="project" value="InterPro"/>
</dbReference>
<dbReference type="PANTHER" id="PTHR11709">
    <property type="entry name" value="MULTI-COPPER OXIDASE"/>
    <property type="match status" value="1"/>
</dbReference>
<proteinExistence type="predicted"/>
<dbReference type="Proteomes" id="UP000198832">
    <property type="component" value="Unassembled WGS sequence"/>
</dbReference>
<evidence type="ECO:0000313" key="7">
    <source>
        <dbReference type="Proteomes" id="UP000198832"/>
    </source>
</evidence>
<dbReference type="AlphaFoldDB" id="A0A1I1NI70"/>
<evidence type="ECO:0000256" key="4">
    <source>
        <dbReference type="SAM" id="MobiDB-lite"/>
    </source>
</evidence>
<sequence>MTASATGREVRHQLAPVSVECERDSGSRGQGSGSDGQVPGPVLRGKVGDTFAIELRNLPEVTSSHWHGLRVPAAMDGTELVQKPVRPGRSFQYRFLLPDAATFWCHPHTNETEQLENGLYGASIVRGPDEPVLDRERVLMLDDVKLDKRGRLAPFGGLRGKHDGRFGNVRLTKGRADLVLDVAAGQVERWRLVNTSTRRRTCRGKTLSTCLDRALCASRGCLTIVPAVGCITATSLSTMRRG</sequence>
<evidence type="ECO:0000256" key="1">
    <source>
        <dbReference type="ARBA" id="ARBA00022723"/>
    </source>
</evidence>
<evidence type="ECO:0000256" key="2">
    <source>
        <dbReference type="ARBA" id="ARBA00023002"/>
    </source>
</evidence>
<feature type="region of interest" description="Disordered" evidence="4">
    <location>
        <begin position="1"/>
        <end position="42"/>
    </location>
</feature>
<dbReference type="OrthoDB" id="345021at2"/>
<dbReference type="InterPro" id="IPR045087">
    <property type="entry name" value="Cu-oxidase_fam"/>
</dbReference>